<name>A0ABD5YLY6_9EURY</name>
<dbReference type="RefSeq" id="WP_248906923.1">
    <property type="nucleotide sequence ID" value="NZ_CP109979.1"/>
</dbReference>
<dbReference type="EMBL" id="JBHTAX010000001">
    <property type="protein sequence ID" value="MFC7190236.1"/>
    <property type="molecule type" value="Genomic_DNA"/>
</dbReference>
<evidence type="ECO:0000313" key="1">
    <source>
        <dbReference type="EMBL" id="MFC7190236.1"/>
    </source>
</evidence>
<gene>
    <name evidence="1" type="ORF">ACFQL7_10485</name>
</gene>
<sequence length="73" mass="8305">MTSKKSRVILSIKRSYCLDCGWTASTELHSRRELSTLAIEHAVEHDHDIDSEIICNLSSIRPTIEHPDEAMLN</sequence>
<accession>A0ABD5YLY6</accession>
<evidence type="ECO:0000313" key="2">
    <source>
        <dbReference type="Proteomes" id="UP001596417"/>
    </source>
</evidence>
<reference evidence="1 2" key="1">
    <citation type="journal article" date="2019" name="Int. J. Syst. Evol. Microbiol.">
        <title>The Global Catalogue of Microorganisms (GCM) 10K type strain sequencing project: providing services to taxonomists for standard genome sequencing and annotation.</title>
        <authorList>
            <consortium name="The Broad Institute Genomics Platform"/>
            <consortium name="The Broad Institute Genome Sequencing Center for Infectious Disease"/>
            <person name="Wu L."/>
            <person name="Ma J."/>
        </authorList>
    </citation>
    <scope>NUCLEOTIDE SEQUENCE [LARGE SCALE GENOMIC DNA]</scope>
    <source>
        <strain evidence="1 2">RDMS1</strain>
    </source>
</reference>
<dbReference type="AlphaFoldDB" id="A0ABD5YLY6"/>
<evidence type="ECO:0008006" key="3">
    <source>
        <dbReference type="Google" id="ProtNLM"/>
    </source>
</evidence>
<protein>
    <recommendedName>
        <fullName evidence="3">Transposase</fullName>
    </recommendedName>
</protein>
<comment type="caution">
    <text evidence="1">The sequence shown here is derived from an EMBL/GenBank/DDBJ whole genome shotgun (WGS) entry which is preliminary data.</text>
</comment>
<proteinExistence type="predicted"/>
<organism evidence="1 2">
    <name type="scientific">Halocatena marina</name>
    <dbReference type="NCBI Taxonomy" id="2934937"/>
    <lineage>
        <taxon>Archaea</taxon>
        <taxon>Methanobacteriati</taxon>
        <taxon>Methanobacteriota</taxon>
        <taxon>Stenosarchaea group</taxon>
        <taxon>Halobacteria</taxon>
        <taxon>Halobacteriales</taxon>
        <taxon>Natronomonadaceae</taxon>
        <taxon>Halocatena</taxon>
    </lineage>
</organism>
<keyword evidence="2" id="KW-1185">Reference proteome</keyword>
<dbReference type="Proteomes" id="UP001596417">
    <property type="component" value="Unassembled WGS sequence"/>
</dbReference>
<dbReference type="GeneID" id="76199829"/>